<dbReference type="SUPFAM" id="SSF53335">
    <property type="entry name" value="S-adenosyl-L-methionine-dependent methyltransferases"/>
    <property type="match status" value="1"/>
</dbReference>
<keyword evidence="2" id="KW-0489">Methyltransferase</keyword>
<dbReference type="Proteomes" id="UP000308528">
    <property type="component" value="Unassembled WGS sequence"/>
</dbReference>
<evidence type="ECO:0000313" key="2">
    <source>
        <dbReference type="EMBL" id="THH40292.1"/>
    </source>
</evidence>
<dbReference type="Gene3D" id="3.40.50.150">
    <property type="entry name" value="Vaccinia Virus protein VP39"/>
    <property type="match status" value="1"/>
</dbReference>
<dbReference type="InterPro" id="IPR041698">
    <property type="entry name" value="Methyltransf_25"/>
</dbReference>
<keyword evidence="3" id="KW-1185">Reference proteome</keyword>
<dbReference type="PANTHER" id="PTHR43464:SF82">
    <property type="entry name" value="METHYLTRANSFERASE DOMAIN-CONTAINING PROTEIN"/>
    <property type="match status" value="1"/>
</dbReference>
<evidence type="ECO:0000259" key="1">
    <source>
        <dbReference type="Pfam" id="PF13649"/>
    </source>
</evidence>
<dbReference type="CDD" id="cd02440">
    <property type="entry name" value="AdoMet_MTases"/>
    <property type="match status" value="1"/>
</dbReference>
<dbReference type="InterPro" id="IPR029063">
    <property type="entry name" value="SAM-dependent_MTases_sf"/>
</dbReference>
<proteinExistence type="predicted"/>
<evidence type="ECO:0000313" key="3">
    <source>
        <dbReference type="Proteomes" id="UP000308528"/>
    </source>
</evidence>
<dbReference type="OrthoDB" id="8385759at2"/>
<dbReference type="Pfam" id="PF13649">
    <property type="entry name" value="Methyltransf_25"/>
    <property type="match status" value="1"/>
</dbReference>
<name>A0A4S4NKI9_9BACT</name>
<sequence>MDDYLDINRAHWNDRTPAHLGSKFYDVAGWLAGQDSLREIEAGMLPDDLTGQRLLHLQCHFGQDSLSLARRGADVTGVDLSDRAIEAARDLATRAGLTARFINCDLYSLPDHLDEAGRFDYVFTSYGTIGWLPDMDRWAAVVARYLRPGGRFVFVEFHPLAWLWNEERTGLEYSYFGGVPIVEEAEGSYTDGSEGVKGKNVSWDHPVSKVITALLDQGLRLRAFREYDFSPYDCFPDTVQVGAQRWQLRGLEGKIPLTYALDMVRE</sequence>
<gene>
    <name evidence="2" type="ORF">E4021_06025</name>
</gene>
<dbReference type="EMBL" id="SRSF01000002">
    <property type="protein sequence ID" value="THH40292.1"/>
    <property type="molecule type" value="Genomic_DNA"/>
</dbReference>
<reference evidence="2 3" key="1">
    <citation type="submission" date="2019-04" db="EMBL/GenBank/DDBJ databases">
        <title>Lewinella litorea sp. nov., isolated from a marine sand.</title>
        <authorList>
            <person name="Yoon J.-H."/>
        </authorList>
    </citation>
    <scope>NUCLEOTIDE SEQUENCE [LARGE SCALE GENOMIC DNA]</scope>
    <source>
        <strain evidence="2 3">HSMS-39</strain>
    </source>
</reference>
<protein>
    <submittedName>
        <fullName evidence="2">Class I SAM-dependent methyltransferase</fullName>
    </submittedName>
</protein>
<dbReference type="GO" id="GO:0032259">
    <property type="term" value="P:methylation"/>
    <property type="evidence" value="ECO:0007669"/>
    <property type="project" value="UniProtKB-KW"/>
</dbReference>
<dbReference type="RefSeq" id="WP_136457411.1">
    <property type="nucleotide sequence ID" value="NZ_SRSF01000002.1"/>
</dbReference>
<feature type="domain" description="Methyltransferase" evidence="1">
    <location>
        <begin position="55"/>
        <end position="150"/>
    </location>
</feature>
<dbReference type="AlphaFoldDB" id="A0A4S4NKI9"/>
<organism evidence="2 3">
    <name type="scientific">Neolewinella litorea</name>
    <dbReference type="NCBI Taxonomy" id="2562452"/>
    <lineage>
        <taxon>Bacteria</taxon>
        <taxon>Pseudomonadati</taxon>
        <taxon>Bacteroidota</taxon>
        <taxon>Saprospiria</taxon>
        <taxon>Saprospirales</taxon>
        <taxon>Lewinellaceae</taxon>
        <taxon>Neolewinella</taxon>
    </lineage>
</organism>
<dbReference type="PANTHER" id="PTHR43464">
    <property type="entry name" value="METHYLTRANSFERASE"/>
    <property type="match status" value="1"/>
</dbReference>
<accession>A0A4S4NKI9</accession>
<comment type="caution">
    <text evidence="2">The sequence shown here is derived from an EMBL/GenBank/DDBJ whole genome shotgun (WGS) entry which is preliminary data.</text>
</comment>
<keyword evidence="2" id="KW-0808">Transferase</keyword>
<dbReference type="GO" id="GO:0008168">
    <property type="term" value="F:methyltransferase activity"/>
    <property type="evidence" value="ECO:0007669"/>
    <property type="project" value="UniProtKB-KW"/>
</dbReference>